<feature type="compositionally biased region" description="Low complexity" evidence="1">
    <location>
        <begin position="68"/>
        <end position="79"/>
    </location>
</feature>
<dbReference type="EMBL" id="KZ308506">
    <property type="protein sequence ID" value="KAG8230729.1"/>
    <property type="molecule type" value="Genomic_DNA"/>
</dbReference>
<evidence type="ECO:0000256" key="1">
    <source>
        <dbReference type="SAM" id="MobiDB-lite"/>
    </source>
</evidence>
<organism evidence="2 3">
    <name type="scientific">Ladona fulva</name>
    <name type="common">Scarce chaser dragonfly</name>
    <name type="synonym">Libellula fulva</name>
    <dbReference type="NCBI Taxonomy" id="123851"/>
    <lineage>
        <taxon>Eukaryota</taxon>
        <taxon>Metazoa</taxon>
        <taxon>Ecdysozoa</taxon>
        <taxon>Arthropoda</taxon>
        <taxon>Hexapoda</taxon>
        <taxon>Insecta</taxon>
        <taxon>Pterygota</taxon>
        <taxon>Palaeoptera</taxon>
        <taxon>Odonata</taxon>
        <taxon>Epiprocta</taxon>
        <taxon>Anisoptera</taxon>
        <taxon>Libelluloidea</taxon>
        <taxon>Libellulidae</taxon>
        <taxon>Ladona</taxon>
    </lineage>
</organism>
<sequence length="199" mass="21754">MDSCNNLGKLLSKRTKSLSASEENEPSPKRTKHGSSVGETIDEESKSRQASETGRVQKSKSKEKDVSLEVTEVSSSTSRRTLRGNKSTSSAAVSEGVLKKNASKINKNTASPEVAPSEKDNGKATDAKSAKMEDISKIQEQKSKSLKKDLSVNEVKRITRKTSVNKGGDSEEKSHKKEIPLKNKGKVEKVVGRVTRRRQ</sequence>
<gene>
    <name evidence="2" type="ORF">J437_LFUL010833</name>
</gene>
<feature type="region of interest" description="Disordered" evidence="1">
    <location>
        <begin position="1"/>
        <end position="199"/>
    </location>
</feature>
<feature type="compositionally biased region" description="Basic and acidic residues" evidence="1">
    <location>
        <begin position="116"/>
        <end position="157"/>
    </location>
</feature>
<accession>A0A8K0KAS8</accession>
<reference evidence="2" key="1">
    <citation type="submission" date="2013-04" db="EMBL/GenBank/DDBJ databases">
        <authorList>
            <person name="Qu J."/>
            <person name="Murali S.C."/>
            <person name="Bandaranaike D."/>
            <person name="Bellair M."/>
            <person name="Blankenburg K."/>
            <person name="Chao H."/>
            <person name="Dinh H."/>
            <person name="Doddapaneni H."/>
            <person name="Downs B."/>
            <person name="Dugan-Rocha S."/>
            <person name="Elkadiri S."/>
            <person name="Gnanaolivu R.D."/>
            <person name="Hernandez B."/>
            <person name="Javaid M."/>
            <person name="Jayaseelan J.C."/>
            <person name="Lee S."/>
            <person name="Li M."/>
            <person name="Ming W."/>
            <person name="Munidasa M."/>
            <person name="Muniz J."/>
            <person name="Nguyen L."/>
            <person name="Ongeri F."/>
            <person name="Osuji N."/>
            <person name="Pu L.-L."/>
            <person name="Puazo M."/>
            <person name="Qu C."/>
            <person name="Quiroz J."/>
            <person name="Raj R."/>
            <person name="Weissenberger G."/>
            <person name="Xin Y."/>
            <person name="Zou X."/>
            <person name="Han Y."/>
            <person name="Richards S."/>
            <person name="Worley K."/>
            <person name="Muzny D."/>
            <person name="Gibbs R."/>
        </authorList>
    </citation>
    <scope>NUCLEOTIDE SEQUENCE</scope>
    <source>
        <strain evidence="2">Sampled in the wild</strain>
    </source>
</reference>
<reference evidence="2" key="2">
    <citation type="submission" date="2017-10" db="EMBL/GenBank/DDBJ databases">
        <title>Ladona fulva Genome sequencing and assembly.</title>
        <authorList>
            <person name="Murali S."/>
            <person name="Richards S."/>
            <person name="Bandaranaike D."/>
            <person name="Bellair M."/>
            <person name="Blankenburg K."/>
            <person name="Chao H."/>
            <person name="Dinh H."/>
            <person name="Doddapaneni H."/>
            <person name="Dugan-Rocha S."/>
            <person name="Elkadiri S."/>
            <person name="Gnanaolivu R."/>
            <person name="Hernandez B."/>
            <person name="Skinner E."/>
            <person name="Javaid M."/>
            <person name="Lee S."/>
            <person name="Li M."/>
            <person name="Ming W."/>
            <person name="Munidasa M."/>
            <person name="Muniz J."/>
            <person name="Nguyen L."/>
            <person name="Hughes D."/>
            <person name="Osuji N."/>
            <person name="Pu L.-L."/>
            <person name="Puazo M."/>
            <person name="Qu C."/>
            <person name="Quiroz J."/>
            <person name="Raj R."/>
            <person name="Weissenberger G."/>
            <person name="Xin Y."/>
            <person name="Zou X."/>
            <person name="Han Y."/>
            <person name="Worley K."/>
            <person name="Muzny D."/>
            <person name="Gibbs R."/>
        </authorList>
    </citation>
    <scope>NUCLEOTIDE SEQUENCE</scope>
    <source>
        <strain evidence="2">Sampled in the wild</strain>
    </source>
</reference>
<keyword evidence="3" id="KW-1185">Reference proteome</keyword>
<dbReference type="AlphaFoldDB" id="A0A8K0KAS8"/>
<protein>
    <submittedName>
        <fullName evidence="2">Uncharacterized protein</fullName>
    </submittedName>
</protein>
<name>A0A8K0KAS8_LADFU</name>
<evidence type="ECO:0000313" key="2">
    <source>
        <dbReference type="EMBL" id="KAG8230729.1"/>
    </source>
</evidence>
<proteinExistence type="predicted"/>
<comment type="caution">
    <text evidence="2">The sequence shown here is derived from an EMBL/GenBank/DDBJ whole genome shotgun (WGS) entry which is preliminary data.</text>
</comment>
<feature type="compositionally biased region" description="Basic and acidic residues" evidence="1">
    <location>
        <begin position="168"/>
        <end position="191"/>
    </location>
</feature>
<dbReference type="Proteomes" id="UP000792457">
    <property type="component" value="Unassembled WGS sequence"/>
</dbReference>
<evidence type="ECO:0000313" key="3">
    <source>
        <dbReference type="Proteomes" id="UP000792457"/>
    </source>
</evidence>